<reference evidence="2" key="2">
    <citation type="journal article" date="2021" name="Genome Biol. Evol.">
        <title>Developing a high-quality reference genome for a parasitic bivalve with doubly uniparental inheritance (Bivalvia: Unionida).</title>
        <authorList>
            <person name="Smith C.H."/>
        </authorList>
    </citation>
    <scope>NUCLEOTIDE SEQUENCE</scope>
    <source>
        <strain evidence="2">CHS0354</strain>
        <tissue evidence="2">Mantle</tissue>
    </source>
</reference>
<proteinExistence type="predicted"/>
<dbReference type="Gene3D" id="2.120.10.30">
    <property type="entry name" value="TolB, C-terminal domain"/>
    <property type="match status" value="1"/>
</dbReference>
<evidence type="ECO:0000313" key="3">
    <source>
        <dbReference type="Proteomes" id="UP001195483"/>
    </source>
</evidence>
<protein>
    <submittedName>
        <fullName evidence="2">Uncharacterized protein</fullName>
    </submittedName>
</protein>
<dbReference type="InterPro" id="IPR050778">
    <property type="entry name" value="Cueball_EGF_LRP_Nidogen"/>
</dbReference>
<dbReference type="SMART" id="SM00135">
    <property type="entry name" value="LY"/>
    <property type="match status" value="3"/>
</dbReference>
<organism evidence="2 3">
    <name type="scientific">Potamilus streckersoni</name>
    <dbReference type="NCBI Taxonomy" id="2493646"/>
    <lineage>
        <taxon>Eukaryota</taxon>
        <taxon>Metazoa</taxon>
        <taxon>Spiralia</taxon>
        <taxon>Lophotrochozoa</taxon>
        <taxon>Mollusca</taxon>
        <taxon>Bivalvia</taxon>
        <taxon>Autobranchia</taxon>
        <taxon>Heteroconchia</taxon>
        <taxon>Palaeoheterodonta</taxon>
        <taxon>Unionida</taxon>
        <taxon>Unionoidea</taxon>
        <taxon>Unionidae</taxon>
        <taxon>Ambleminae</taxon>
        <taxon>Lampsilini</taxon>
        <taxon>Potamilus</taxon>
    </lineage>
</organism>
<dbReference type="SUPFAM" id="SSF63825">
    <property type="entry name" value="YWTD domain"/>
    <property type="match status" value="1"/>
</dbReference>
<reference evidence="2" key="3">
    <citation type="submission" date="2023-05" db="EMBL/GenBank/DDBJ databases">
        <authorList>
            <person name="Smith C.H."/>
        </authorList>
    </citation>
    <scope>NUCLEOTIDE SEQUENCE</scope>
    <source>
        <strain evidence="2">CHS0354</strain>
        <tissue evidence="2">Mantle</tissue>
    </source>
</reference>
<dbReference type="PROSITE" id="PS51120">
    <property type="entry name" value="LDLRB"/>
    <property type="match status" value="1"/>
</dbReference>
<comment type="caution">
    <text evidence="2">The sequence shown here is derived from an EMBL/GenBank/DDBJ whole genome shotgun (WGS) entry which is preliminary data.</text>
</comment>
<dbReference type="InterPro" id="IPR011042">
    <property type="entry name" value="6-blade_b-propeller_TolB-like"/>
</dbReference>
<dbReference type="InterPro" id="IPR000033">
    <property type="entry name" value="LDLR_classB_rpt"/>
</dbReference>
<gene>
    <name evidence="2" type="ORF">CHS0354_031418</name>
</gene>
<evidence type="ECO:0000313" key="2">
    <source>
        <dbReference type="EMBL" id="KAK3579900.1"/>
    </source>
</evidence>
<evidence type="ECO:0000256" key="1">
    <source>
        <dbReference type="PROSITE-ProRule" id="PRU00461"/>
    </source>
</evidence>
<keyword evidence="3" id="KW-1185">Reference proteome</keyword>
<sequence length="176" mass="19566">MDIDNYSYVSIPLQDGSNPYAIDYDPNASVMFWTDCNLRQIISGSIYGNNQTTLRSFKHYAALSGIAVDLISRILFYTDSQRGNIGVISLDEDLNKTVIINDLNSPQAIVTDPINGTIYWSSLNKIEKSNYDGTSRQDVINTGLSDSVDLTVDINIFEMKIKHALGDSLKVENLAM</sequence>
<reference evidence="2" key="1">
    <citation type="journal article" date="2021" name="Genome Biol. Evol.">
        <title>A High-Quality Reference Genome for a Parasitic Bivalve with Doubly Uniparental Inheritance (Bivalvia: Unionida).</title>
        <authorList>
            <person name="Smith C.H."/>
        </authorList>
    </citation>
    <scope>NUCLEOTIDE SEQUENCE</scope>
    <source>
        <strain evidence="2">CHS0354</strain>
    </source>
</reference>
<dbReference type="AlphaFoldDB" id="A0AAE0VKC2"/>
<dbReference type="Proteomes" id="UP001195483">
    <property type="component" value="Unassembled WGS sequence"/>
</dbReference>
<dbReference type="EMBL" id="JAEAOA010001883">
    <property type="protein sequence ID" value="KAK3579900.1"/>
    <property type="molecule type" value="Genomic_DNA"/>
</dbReference>
<accession>A0AAE0VKC2</accession>
<feature type="repeat" description="LDL-receptor class B" evidence="1">
    <location>
        <begin position="116"/>
        <end position="156"/>
    </location>
</feature>
<dbReference type="PANTHER" id="PTHR46513:SF13">
    <property type="entry name" value="EGF-LIKE DOMAIN-CONTAINING PROTEIN"/>
    <property type="match status" value="1"/>
</dbReference>
<name>A0AAE0VKC2_9BIVA</name>
<dbReference type="PANTHER" id="PTHR46513">
    <property type="entry name" value="VITELLOGENIN RECEPTOR-LIKE PROTEIN-RELATED-RELATED"/>
    <property type="match status" value="1"/>
</dbReference>